<evidence type="ECO:0000313" key="2">
    <source>
        <dbReference type="EMBL" id="MBD8032924.1"/>
    </source>
</evidence>
<sequence length="281" mass="31998">MRILLPNIVSSITSIDSFNQQVYASINKNYKTIVIDASNLAFITPLGMISLVLGIQNLNRYMKVYLDLEHCEIVSYLERLNFFEYLPEGVFCNCSLEEYKSRNRNDTSSILLEILPLRNDDDLECMTDSILKIFSENNFSSKITNNIINITTELGTNIYNHSEGNGFVTIQLYKSSNKIRIGLADDGVGIINRFKVKADETDTQHDILKKAFMVNESTRESSGGLGLNTMRKNSFSDNFKESRILLKTGNNIYNILTKDIQIFKTTSIYPGTYYDFCIEIA</sequence>
<dbReference type="EMBL" id="JACSPW010000005">
    <property type="protein sequence ID" value="MBD8032924.1"/>
    <property type="molecule type" value="Genomic_DNA"/>
</dbReference>
<organism evidence="2 3">
    <name type="scientific">Solibacillus merdavium</name>
    <dbReference type="NCBI Taxonomy" id="2762218"/>
    <lineage>
        <taxon>Bacteria</taxon>
        <taxon>Bacillati</taxon>
        <taxon>Bacillota</taxon>
        <taxon>Bacilli</taxon>
        <taxon>Bacillales</taxon>
        <taxon>Caryophanaceae</taxon>
        <taxon>Solibacillus</taxon>
    </lineage>
</organism>
<proteinExistence type="predicted"/>
<accession>A0ABR8XLW3</accession>
<dbReference type="Gene3D" id="3.30.565.10">
    <property type="entry name" value="Histidine kinase-like ATPase, C-terminal domain"/>
    <property type="match status" value="1"/>
</dbReference>
<dbReference type="SUPFAM" id="SSF55874">
    <property type="entry name" value="ATPase domain of HSP90 chaperone/DNA topoisomerase II/histidine kinase"/>
    <property type="match status" value="1"/>
</dbReference>
<name>A0ABR8XLW3_9BACL</name>
<keyword evidence="1" id="KW-0812">Transmembrane</keyword>
<feature type="transmembrane region" description="Helical" evidence="1">
    <location>
        <begin position="33"/>
        <end position="55"/>
    </location>
</feature>
<gene>
    <name evidence="2" type="ORF">H9632_07575</name>
</gene>
<reference evidence="2 3" key="1">
    <citation type="submission" date="2020-08" db="EMBL/GenBank/DDBJ databases">
        <title>A Genomic Blueprint of the Chicken Gut Microbiome.</title>
        <authorList>
            <person name="Gilroy R."/>
            <person name="Ravi A."/>
            <person name="Getino M."/>
            <person name="Pursley I."/>
            <person name="Horton D.L."/>
            <person name="Alikhan N.-F."/>
            <person name="Baker D."/>
            <person name="Gharbi K."/>
            <person name="Hall N."/>
            <person name="Watson M."/>
            <person name="Adriaenssens E.M."/>
            <person name="Foster-Nyarko E."/>
            <person name="Jarju S."/>
            <person name="Secka A."/>
            <person name="Antonio M."/>
            <person name="Oren A."/>
            <person name="Chaudhuri R."/>
            <person name="La Ragione R.M."/>
            <person name="Hildebrand F."/>
            <person name="Pallen M.J."/>
        </authorList>
    </citation>
    <scope>NUCLEOTIDE SEQUENCE [LARGE SCALE GENOMIC DNA]</scope>
    <source>
        <strain evidence="2 3">Sa1YVA6</strain>
    </source>
</reference>
<keyword evidence="3" id="KW-1185">Reference proteome</keyword>
<dbReference type="RefSeq" id="WP_191703503.1">
    <property type="nucleotide sequence ID" value="NZ_JACSPW010000005.1"/>
</dbReference>
<evidence type="ECO:0000256" key="1">
    <source>
        <dbReference type="SAM" id="Phobius"/>
    </source>
</evidence>
<evidence type="ECO:0008006" key="4">
    <source>
        <dbReference type="Google" id="ProtNLM"/>
    </source>
</evidence>
<dbReference type="InterPro" id="IPR036890">
    <property type="entry name" value="HATPase_C_sf"/>
</dbReference>
<keyword evidence="1" id="KW-0472">Membrane</keyword>
<protein>
    <recommendedName>
        <fullName evidence="4">ATP-binding protein</fullName>
    </recommendedName>
</protein>
<comment type="caution">
    <text evidence="2">The sequence shown here is derived from an EMBL/GenBank/DDBJ whole genome shotgun (WGS) entry which is preliminary data.</text>
</comment>
<dbReference type="Proteomes" id="UP000600565">
    <property type="component" value="Unassembled WGS sequence"/>
</dbReference>
<evidence type="ECO:0000313" key="3">
    <source>
        <dbReference type="Proteomes" id="UP000600565"/>
    </source>
</evidence>
<keyword evidence="1" id="KW-1133">Transmembrane helix</keyword>